<name>A0AAP0MIU3_9ROSI</name>
<accession>A0AAP0MIU3</accession>
<evidence type="ECO:0000313" key="4">
    <source>
        <dbReference type="Proteomes" id="UP001428341"/>
    </source>
</evidence>
<organism evidence="3 4">
    <name type="scientific">Citrus x changshan-huyou</name>
    <dbReference type="NCBI Taxonomy" id="2935761"/>
    <lineage>
        <taxon>Eukaryota</taxon>
        <taxon>Viridiplantae</taxon>
        <taxon>Streptophyta</taxon>
        <taxon>Embryophyta</taxon>
        <taxon>Tracheophyta</taxon>
        <taxon>Spermatophyta</taxon>
        <taxon>Magnoliopsida</taxon>
        <taxon>eudicotyledons</taxon>
        <taxon>Gunneridae</taxon>
        <taxon>Pentapetalae</taxon>
        <taxon>rosids</taxon>
        <taxon>malvids</taxon>
        <taxon>Sapindales</taxon>
        <taxon>Rutaceae</taxon>
        <taxon>Aurantioideae</taxon>
        <taxon>Citrus</taxon>
    </lineage>
</organism>
<dbReference type="SUPFAM" id="SSF52058">
    <property type="entry name" value="L domain-like"/>
    <property type="match status" value="1"/>
</dbReference>
<gene>
    <name evidence="3" type="ORF">WN944_006221</name>
</gene>
<evidence type="ECO:0000256" key="1">
    <source>
        <dbReference type="ARBA" id="ARBA00022737"/>
    </source>
</evidence>
<dbReference type="EMBL" id="JBCGBO010000003">
    <property type="protein sequence ID" value="KAK9214233.1"/>
    <property type="molecule type" value="Genomic_DNA"/>
</dbReference>
<dbReference type="InterPro" id="IPR032675">
    <property type="entry name" value="LRR_dom_sf"/>
</dbReference>
<comment type="caution">
    <text evidence="3">The sequence shown here is derived from an EMBL/GenBank/DDBJ whole genome shotgun (WGS) entry which is preliminary data.</text>
</comment>
<keyword evidence="4" id="KW-1185">Reference proteome</keyword>
<dbReference type="Gene3D" id="3.80.10.10">
    <property type="entry name" value="Ribonuclease Inhibitor"/>
    <property type="match status" value="1"/>
</dbReference>
<feature type="domain" description="Disease resistance R13L4/SHOC-2-like LRR" evidence="2">
    <location>
        <begin position="4"/>
        <end position="130"/>
    </location>
</feature>
<sequence length="153" mass="17495">MEMCKKFKLLKVLNLGSLVLDEYPPGIENLFLLRYLKLNIPFLESLPSSLCTLLNLYTLDMPSSYIDQTPEDIRKMHKLMHLNFGCITLPAPPKNYSSSLKNLIFISALHPSSCTPDILGRLPNLQTLQSIWRFELLSFWVPTAYGNYTNLNA</sequence>
<proteinExistence type="predicted"/>
<dbReference type="Pfam" id="PF23598">
    <property type="entry name" value="LRR_14"/>
    <property type="match status" value="1"/>
</dbReference>
<keyword evidence="1" id="KW-0677">Repeat</keyword>
<evidence type="ECO:0000313" key="3">
    <source>
        <dbReference type="EMBL" id="KAK9214233.1"/>
    </source>
</evidence>
<dbReference type="AlphaFoldDB" id="A0AAP0MIU3"/>
<protein>
    <recommendedName>
        <fullName evidence="2">Disease resistance R13L4/SHOC-2-like LRR domain-containing protein</fullName>
    </recommendedName>
</protein>
<dbReference type="InterPro" id="IPR055414">
    <property type="entry name" value="LRR_R13L4/SHOC2-like"/>
</dbReference>
<dbReference type="PANTHER" id="PTHR47186">
    <property type="entry name" value="LEUCINE-RICH REPEAT-CONTAINING PROTEIN 57"/>
    <property type="match status" value="1"/>
</dbReference>
<reference evidence="3 4" key="1">
    <citation type="submission" date="2024-05" db="EMBL/GenBank/DDBJ databases">
        <title>Haplotype-resolved chromosome-level genome assembly of Huyou (Citrus changshanensis).</title>
        <authorList>
            <person name="Miao C."/>
            <person name="Chen W."/>
            <person name="Wu Y."/>
            <person name="Wang L."/>
            <person name="Zhao S."/>
            <person name="Grierson D."/>
            <person name="Xu C."/>
            <person name="Chen K."/>
        </authorList>
    </citation>
    <scope>NUCLEOTIDE SEQUENCE [LARGE SCALE GENOMIC DNA]</scope>
    <source>
        <strain evidence="3">01-14</strain>
        <tissue evidence="3">Leaf</tissue>
    </source>
</reference>
<evidence type="ECO:0000259" key="2">
    <source>
        <dbReference type="Pfam" id="PF23598"/>
    </source>
</evidence>
<dbReference type="PANTHER" id="PTHR47186:SF3">
    <property type="entry name" value="OS09G0267800 PROTEIN"/>
    <property type="match status" value="1"/>
</dbReference>
<dbReference type="Proteomes" id="UP001428341">
    <property type="component" value="Unassembled WGS sequence"/>
</dbReference>